<name>A0A423VII7_9PEZI</name>
<dbReference type="InParanoid" id="A0A423VII7"/>
<evidence type="ECO:0000256" key="3">
    <source>
        <dbReference type="ARBA" id="ARBA00022679"/>
    </source>
</evidence>
<dbReference type="PANTHER" id="PTHR31896:SF69">
    <property type="entry name" value="FAMILY REGULATORY PROTEIN, PUTATIVE (AFU_ORTHOLOGUE AFUA_3G14730)-RELATED"/>
    <property type="match status" value="1"/>
</dbReference>
<dbReference type="InterPro" id="IPR051283">
    <property type="entry name" value="Sec_Metabolite_Acyltrans"/>
</dbReference>
<dbReference type="Proteomes" id="UP000285146">
    <property type="component" value="Unassembled WGS sequence"/>
</dbReference>
<keyword evidence="3" id="KW-0808">Transferase</keyword>
<evidence type="ECO:0000256" key="4">
    <source>
        <dbReference type="ARBA" id="ARBA00023315"/>
    </source>
</evidence>
<dbReference type="GO" id="GO:0016746">
    <property type="term" value="F:acyltransferase activity"/>
    <property type="evidence" value="ECO:0007669"/>
    <property type="project" value="UniProtKB-KW"/>
</dbReference>
<evidence type="ECO:0000313" key="6">
    <source>
        <dbReference type="Proteomes" id="UP000285146"/>
    </source>
</evidence>
<dbReference type="AlphaFoldDB" id="A0A423VII7"/>
<evidence type="ECO:0000256" key="1">
    <source>
        <dbReference type="ARBA" id="ARBA00005179"/>
    </source>
</evidence>
<comment type="similarity">
    <text evidence="2">Belongs to the plant acyltransferase family.</text>
</comment>
<dbReference type="EMBL" id="LKEB01000095">
    <property type="protein sequence ID" value="ROV90812.1"/>
    <property type="molecule type" value="Genomic_DNA"/>
</dbReference>
<reference evidence="5 6" key="1">
    <citation type="submission" date="2015-09" db="EMBL/GenBank/DDBJ databases">
        <title>Host preference determinants of Valsa canker pathogens revealed by comparative genomics.</title>
        <authorList>
            <person name="Yin Z."/>
            <person name="Huang L."/>
        </authorList>
    </citation>
    <scope>NUCLEOTIDE SEQUENCE [LARGE SCALE GENOMIC DNA]</scope>
    <source>
        <strain evidence="5 6">SXYLt</strain>
    </source>
</reference>
<dbReference type="PANTHER" id="PTHR31896">
    <property type="entry name" value="FAMILY REGULATORY PROTEIN, PUTATIVE (AFU_ORTHOLOGUE AFUA_3G14730)-RELATED"/>
    <property type="match status" value="1"/>
</dbReference>
<keyword evidence="6" id="KW-1185">Reference proteome</keyword>
<dbReference type="OrthoDB" id="21502at2759"/>
<dbReference type="STRING" id="1230097.A0A423VII7"/>
<accession>A0A423VII7</accession>
<proteinExistence type="inferred from homology"/>
<evidence type="ECO:0000313" key="5">
    <source>
        <dbReference type="EMBL" id="ROV90812.1"/>
    </source>
</evidence>
<comment type="pathway">
    <text evidence="1">Secondary metabolite biosynthesis.</text>
</comment>
<gene>
    <name evidence="5" type="ORF">VPNG_09855</name>
</gene>
<protein>
    <submittedName>
        <fullName evidence="5">Uncharacterized protein</fullName>
    </submittedName>
</protein>
<dbReference type="Gene3D" id="3.30.559.10">
    <property type="entry name" value="Chloramphenicol acetyltransferase-like domain"/>
    <property type="match status" value="2"/>
</dbReference>
<dbReference type="InterPro" id="IPR023213">
    <property type="entry name" value="CAT-like_dom_sf"/>
</dbReference>
<evidence type="ECO:0000256" key="2">
    <source>
        <dbReference type="ARBA" id="ARBA00009861"/>
    </source>
</evidence>
<organism evidence="5 6">
    <name type="scientific">Cytospora leucostoma</name>
    <dbReference type="NCBI Taxonomy" id="1230097"/>
    <lineage>
        <taxon>Eukaryota</taxon>
        <taxon>Fungi</taxon>
        <taxon>Dikarya</taxon>
        <taxon>Ascomycota</taxon>
        <taxon>Pezizomycotina</taxon>
        <taxon>Sordariomycetes</taxon>
        <taxon>Sordariomycetidae</taxon>
        <taxon>Diaporthales</taxon>
        <taxon>Cytosporaceae</taxon>
        <taxon>Cytospora</taxon>
    </lineage>
</organism>
<dbReference type="Pfam" id="PF02458">
    <property type="entry name" value="Transferase"/>
    <property type="match status" value="1"/>
</dbReference>
<sequence>MSRYDDVLDADKLYNSLERLVARKGWRKLGARLRKNAEGGFEYHIPAVFTEERPAVEFSKVRHNMPISEHPLASQLPKSSTRPAVVGDPVQFRRLAIPPGSPSSMNDYLNKDRGQLGLHVVSFHDATLVCLYYNHTSFDLMGWGAILTAWTHELHGRGDQVQTPLGGDPGGSEDFDPMSTLGLNPTEPHILEERKMSIPGLLGFGLRNALDLGFYTKECRIVCIPGAFVDRLHTQALEELKSEAARNNDGTGPEPFLSHGDVLTAWWARLMVSQIYAADSEQTITIQHAASARKTLSGDFDTSTRPYISNLFTMLYSLIPARELLAQPVSWLAKEIRRAIVEQGTREQVDAYFALQRQAPGRILPVFGDTGMHMMSFSNWSKADFYGHDFSPARVEAAGGAPLYPSYVQSLQIPVEVPEGVLIIGQDKDRNYWLYGYRVKGLWAKVDQALKEMDYAP</sequence>
<comment type="caution">
    <text evidence="5">The sequence shown here is derived from an EMBL/GenBank/DDBJ whole genome shotgun (WGS) entry which is preliminary data.</text>
</comment>
<keyword evidence="4" id="KW-0012">Acyltransferase</keyword>